<protein>
    <submittedName>
        <fullName evidence="3">MvdD family ATP-grasp ribosomal peptide maturase</fullName>
    </submittedName>
</protein>
<dbReference type="Proteomes" id="UP000715781">
    <property type="component" value="Unassembled WGS sequence"/>
</dbReference>
<reference evidence="3" key="1">
    <citation type="submission" date="2021-05" db="EMBL/GenBank/DDBJ databases">
        <authorList>
            <person name="Pietrasiak N."/>
            <person name="Ward R."/>
            <person name="Stajich J.E."/>
            <person name="Kurbessoian T."/>
        </authorList>
    </citation>
    <scope>NUCLEOTIDE SEQUENCE</scope>
    <source>
        <strain evidence="3">JT2-VF2</strain>
    </source>
</reference>
<dbReference type="GO" id="GO:0018169">
    <property type="term" value="F:ribosomal S6-glutamic acid ligase activity"/>
    <property type="evidence" value="ECO:0007669"/>
    <property type="project" value="TreeGrafter"/>
</dbReference>
<proteinExistence type="predicted"/>
<feature type="domain" description="ATP-grasp" evidence="2">
    <location>
        <begin position="129"/>
        <end position="320"/>
    </location>
</feature>
<evidence type="ECO:0000313" key="4">
    <source>
        <dbReference type="Proteomes" id="UP000715781"/>
    </source>
</evidence>
<dbReference type="AlphaFoldDB" id="A0A951PYK8"/>
<dbReference type="PANTHER" id="PTHR21621:SF0">
    <property type="entry name" value="BETA-CITRYLGLUTAMATE SYNTHASE B-RELATED"/>
    <property type="match status" value="1"/>
</dbReference>
<dbReference type="Gene3D" id="3.30.470.20">
    <property type="entry name" value="ATP-grasp fold, B domain"/>
    <property type="match status" value="1"/>
</dbReference>
<dbReference type="NCBIfam" id="TIGR04184">
    <property type="entry name" value="ATPgraspMvdD"/>
    <property type="match status" value="1"/>
</dbReference>
<comment type="caution">
    <text evidence="3">The sequence shown here is derived from an EMBL/GenBank/DDBJ whole genome shotgun (WGS) entry which is preliminary data.</text>
</comment>
<dbReference type="GO" id="GO:0046872">
    <property type="term" value="F:metal ion binding"/>
    <property type="evidence" value="ECO:0007669"/>
    <property type="project" value="InterPro"/>
</dbReference>
<dbReference type="EMBL" id="JAHHHN010000005">
    <property type="protein sequence ID" value="MBW4561628.1"/>
    <property type="molecule type" value="Genomic_DNA"/>
</dbReference>
<keyword evidence="1" id="KW-0547">Nucleotide-binding</keyword>
<dbReference type="GO" id="GO:0009432">
    <property type="term" value="P:SOS response"/>
    <property type="evidence" value="ECO:0007669"/>
    <property type="project" value="TreeGrafter"/>
</dbReference>
<dbReference type="GO" id="GO:0005737">
    <property type="term" value="C:cytoplasm"/>
    <property type="evidence" value="ECO:0007669"/>
    <property type="project" value="TreeGrafter"/>
</dbReference>
<evidence type="ECO:0000259" key="2">
    <source>
        <dbReference type="PROSITE" id="PS50975"/>
    </source>
</evidence>
<accession>A0A951PYK8</accession>
<name>A0A951PYK8_9NOST</name>
<dbReference type="PROSITE" id="PS50975">
    <property type="entry name" value="ATP_GRASP"/>
    <property type="match status" value="1"/>
</dbReference>
<dbReference type="InterPro" id="IPR026439">
    <property type="entry name" value="ATP_grasp_rbs_pep_matu_MvdD"/>
</dbReference>
<dbReference type="PANTHER" id="PTHR21621">
    <property type="entry name" value="RIBOSOMAL PROTEIN S6 MODIFICATION PROTEIN"/>
    <property type="match status" value="1"/>
</dbReference>
<dbReference type="InterPro" id="IPR011761">
    <property type="entry name" value="ATP-grasp"/>
</dbReference>
<evidence type="ECO:0000313" key="3">
    <source>
        <dbReference type="EMBL" id="MBW4561628.1"/>
    </source>
</evidence>
<evidence type="ECO:0000256" key="1">
    <source>
        <dbReference type="PROSITE-ProRule" id="PRU00409"/>
    </source>
</evidence>
<gene>
    <name evidence="3" type="ORF">KME32_10825</name>
</gene>
<reference evidence="3" key="2">
    <citation type="journal article" date="2022" name="Microbiol. Resour. Announc.">
        <title>Metagenome Sequencing to Explore Phylogenomics of Terrestrial Cyanobacteria.</title>
        <authorList>
            <person name="Ward R.D."/>
            <person name="Stajich J.E."/>
            <person name="Johansen J.R."/>
            <person name="Huntemann M."/>
            <person name="Clum A."/>
            <person name="Foster B."/>
            <person name="Foster B."/>
            <person name="Roux S."/>
            <person name="Palaniappan K."/>
            <person name="Varghese N."/>
            <person name="Mukherjee S."/>
            <person name="Reddy T.B.K."/>
            <person name="Daum C."/>
            <person name="Copeland A."/>
            <person name="Chen I.A."/>
            <person name="Ivanova N.N."/>
            <person name="Kyrpides N.C."/>
            <person name="Shapiro N."/>
            <person name="Eloe-Fadrosh E.A."/>
            <person name="Pietrasiak N."/>
        </authorList>
    </citation>
    <scope>NUCLEOTIDE SEQUENCE</scope>
    <source>
        <strain evidence="3">JT2-VF2</strain>
    </source>
</reference>
<dbReference type="InterPro" id="IPR048936">
    <property type="entry name" value="MvdD-like_ATPgrasp"/>
</dbReference>
<dbReference type="GO" id="GO:0005524">
    <property type="term" value="F:ATP binding"/>
    <property type="evidence" value="ECO:0007669"/>
    <property type="project" value="UniProtKB-UniRule"/>
</dbReference>
<dbReference type="SUPFAM" id="SSF56059">
    <property type="entry name" value="Glutathione synthetase ATP-binding domain-like"/>
    <property type="match status" value="1"/>
</dbReference>
<organism evidence="3 4">
    <name type="scientific">Mojavia pulchra JT2-VF2</name>
    <dbReference type="NCBI Taxonomy" id="287848"/>
    <lineage>
        <taxon>Bacteria</taxon>
        <taxon>Bacillati</taxon>
        <taxon>Cyanobacteriota</taxon>
        <taxon>Cyanophyceae</taxon>
        <taxon>Nostocales</taxon>
        <taxon>Nostocaceae</taxon>
    </lineage>
</organism>
<keyword evidence="1" id="KW-0067">ATP-binding</keyword>
<sequence length="324" mass="36944">MTVLIITHSQDNESIPLVTQAIEAYGEKVFRFDTDRFPTEVQLDVYYGDSEQVILTTDDQKLDLSEVGAVWYRRISIGSKIPNTMDKQLRQASIQESRVTVQGMISSIRGFHLDPQPNIRRAENKQLQLQVARKLGLDTPRTLTTNNPQAVKQFAQECEQGMITKMLSSFAIYDQQGREKVVFSNPVSSEDLDNLDGLRFCPMTFQEQVPKALELRTTIVGKRVFTAAVDSQALDQARYDWRKQGIALIDAWQAYNLPQDVEEKLLKLMAHFSLNYGAIDIILTPDNRYVFLEVNPVGEFFWLERCPGLQISQAIAQVLLTHQQ</sequence>
<dbReference type="Pfam" id="PF21068">
    <property type="entry name" value="ATPgraspMvdD"/>
    <property type="match status" value="1"/>
</dbReference>